<dbReference type="EMBL" id="LASV01000682">
    <property type="protein sequence ID" value="KKA17252.1"/>
    <property type="molecule type" value="Genomic_DNA"/>
</dbReference>
<accession>A0A0F4YG83</accession>
<name>A0A0F4YG83_RASE3</name>
<organism evidence="1 2">
    <name type="scientific">Rasamsonia emersonii (strain ATCC 16479 / CBS 393.64 / IMI 116815)</name>
    <dbReference type="NCBI Taxonomy" id="1408163"/>
    <lineage>
        <taxon>Eukaryota</taxon>
        <taxon>Fungi</taxon>
        <taxon>Dikarya</taxon>
        <taxon>Ascomycota</taxon>
        <taxon>Pezizomycotina</taxon>
        <taxon>Eurotiomycetes</taxon>
        <taxon>Eurotiomycetidae</taxon>
        <taxon>Eurotiales</taxon>
        <taxon>Trichocomaceae</taxon>
        <taxon>Rasamsonia</taxon>
    </lineage>
</organism>
<gene>
    <name evidence="1" type="ORF">T310_8998</name>
</gene>
<dbReference type="GeneID" id="25321068"/>
<comment type="caution">
    <text evidence="1">The sequence shown here is derived from an EMBL/GenBank/DDBJ whole genome shotgun (WGS) entry which is preliminary data.</text>
</comment>
<dbReference type="Proteomes" id="UP000053958">
    <property type="component" value="Unassembled WGS sequence"/>
</dbReference>
<dbReference type="AlphaFoldDB" id="A0A0F4YG83"/>
<reference evidence="1 2" key="1">
    <citation type="submission" date="2015-04" db="EMBL/GenBank/DDBJ databases">
        <authorList>
            <person name="Heijne W.H."/>
            <person name="Fedorova N.D."/>
            <person name="Nierman W.C."/>
            <person name="Vollebregt A.W."/>
            <person name="Zhao Z."/>
            <person name="Wu L."/>
            <person name="Kumar M."/>
            <person name="Stam H."/>
            <person name="van den Berg M.A."/>
            <person name="Pel H.J."/>
        </authorList>
    </citation>
    <scope>NUCLEOTIDE SEQUENCE [LARGE SCALE GENOMIC DNA]</scope>
    <source>
        <strain evidence="1 2">CBS 393.64</strain>
    </source>
</reference>
<evidence type="ECO:0000313" key="2">
    <source>
        <dbReference type="Proteomes" id="UP000053958"/>
    </source>
</evidence>
<evidence type="ECO:0000313" key="1">
    <source>
        <dbReference type="EMBL" id="KKA17252.1"/>
    </source>
</evidence>
<keyword evidence="2" id="KW-1185">Reference proteome</keyword>
<sequence>IVMQVAICLDTACTKNAKSGCSVIAASLHLSVTITSYEMIVNRLNLGCSGVRYTTCSVIRSSQLSLPSGIKICSGRIKALSITTTKTWSEYLSASSAYDSTPYRLDNYPSQV</sequence>
<feature type="non-terminal residue" evidence="1">
    <location>
        <position position="1"/>
    </location>
</feature>
<dbReference type="RefSeq" id="XP_013323864.1">
    <property type="nucleotide sequence ID" value="XM_013468410.1"/>
</dbReference>
<proteinExistence type="predicted"/>
<protein>
    <submittedName>
        <fullName evidence="1">Uncharacterized protein</fullName>
    </submittedName>
</protein>